<evidence type="ECO:0000313" key="3">
    <source>
        <dbReference type="EMBL" id="MBW0538569.1"/>
    </source>
</evidence>
<dbReference type="Pfam" id="PF07727">
    <property type="entry name" value="RVT_2"/>
    <property type="match status" value="1"/>
</dbReference>
<dbReference type="OrthoDB" id="3251181at2759"/>
<feature type="domain" description="Reverse transcriptase Ty1/copia-type" evidence="1">
    <location>
        <begin position="128"/>
        <end position="355"/>
    </location>
</feature>
<comment type="caution">
    <text evidence="3">The sequence shown here is derived from an EMBL/GenBank/DDBJ whole genome shotgun (WGS) entry which is preliminary data.</text>
</comment>
<dbReference type="InterPro" id="IPR013103">
    <property type="entry name" value="RVT_2"/>
</dbReference>
<gene>
    <name evidence="3" type="ORF">O181_078284</name>
</gene>
<dbReference type="InterPro" id="IPR043502">
    <property type="entry name" value="DNA/RNA_pol_sf"/>
</dbReference>
<dbReference type="PANTHER" id="PTHR11439:SF483">
    <property type="entry name" value="PEPTIDE SYNTHASE GLIP-LIKE, PUTATIVE (AFU_ORTHOLOGUE AFUA_3G12920)-RELATED"/>
    <property type="match status" value="1"/>
</dbReference>
<proteinExistence type="predicted"/>
<reference evidence="3" key="1">
    <citation type="submission" date="2021-03" db="EMBL/GenBank/DDBJ databases">
        <title>Draft genome sequence of rust myrtle Austropuccinia psidii MF-1, a brazilian biotype.</title>
        <authorList>
            <person name="Quecine M.C."/>
            <person name="Pachon D.M.R."/>
            <person name="Bonatelli M.L."/>
            <person name="Correr F.H."/>
            <person name="Franceschini L.M."/>
            <person name="Leite T.F."/>
            <person name="Margarido G.R.A."/>
            <person name="Almeida C.A."/>
            <person name="Ferrarezi J.A."/>
            <person name="Labate C.A."/>
        </authorList>
    </citation>
    <scope>NUCLEOTIDE SEQUENCE</scope>
    <source>
        <strain evidence="3">MF-1</strain>
    </source>
</reference>
<feature type="domain" description="Retroviral polymerase SH3-like" evidence="2">
    <location>
        <begin position="3"/>
        <end position="50"/>
    </location>
</feature>
<dbReference type="SUPFAM" id="SSF56672">
    <property type="entry name" value="DNA/RNA polymerases"/>
    <property type="match status" value="1"/>
</dbReference>
<keyword evidence="4" id="KW-1185">Reference proteome</keyword>
<evidence type="ECO:0000259" key="2">
    <source>
        <dbReference type="Pfam" id="PF25597"/>
    </source>
</evidence>
<name>A0A9Q3IH57_9BASI</name>
<protein>
    <recommendedName>
        <fullName evidence="5">Reverse transcriptase Ty1/copia-type domain-containing protein</fullName>
    </recommendedName>
</protein>
<dbReference type="EMBL" id="AVOT02043139">
    <property type="protein sequence ID" value="MBW0538569.1"/>
    <property type="molecule type" value="Genomic_DNA"/>
</dbReference>
<dbReference type="Pfam" id="PF25597">
    <property type="entry name" value="SH3_retrovirus"/>
    <property type="match status" value="1"/>
</dbReference>
<dbReference type="Proteomes" id="UP000765509">
    <property type="component" value="Unassembled WGS sequence"/>
</dbReference>
<evidence type="ECO:0008006" key="5">
    <source>
        <dbReference type="Google" id="ProtNLM"/>
    </source>
</evidence>
<accession>A0A9Q3IH57</accession>
<organism evidence="3 4">
    <name type="scientific">Austropuccinia psidii MF-1</name>
    <dbReference type="NCBI Taxonomy" id="1389203"/>
    <lineage>
        <taxon>Eukaryota</taxon>
        <taxon>Fungi</taxon>
        <taxon>Dikarya</taxon>
        <taxon>Basidiomycota</taxon>
        <taxon>Pucciniomycotina</taxon>
        <taxon>Pucciniomycetes</taxon>
        <taxon>Pucciniales</taxon>
        <taxon>Sphaerophragmiaceae</taxon>
        <taxon>Austropuccinia</taxon>
    </lineage>
</organism>
<dbReference type="CDD" id="cd09272">
    <property type="entry name" value="RNase_HI_RT_Ty1"/>
    <property type="match status" value="1"/>
</dbReference>
<dbReference type="PANTHER" id="PTHR11439">
    <property type="entry name" value="GAG-POL-RELATED RETROTRANSPOSON"/>
    <property type="match status" value="1"/>
</dbReference>
<dbReference type="InterPro" id="IPR057670">
    <property type="entry name" value="SH3_retrovirus"/>
</dbReference>
<dbReference type="AlphaFoldDB" id="A0A9Q3IH57"/>
<evidence type="ECO:0000259" key="1">
    <source>
        <dbReference type="Pfam" id="PF07727"/>
    </source>
</evidence>
<evidence type="ECO:0000313" key="4">
    <source>
        <dbReference type="Proteomes" id="UP000765509"/>
    </source>
</evidence>
<sequence length="606" mass="69057">MIQRKDLTAKARRMIHLGVAQDSQGWVFWDPKLQQLCRSASVIFYENEFLTSQAGSTAINQITAKSIFDDSIVREIDAQDSFYELFQVSSSFCTGTPSTYFDALNSKEGGAWKEACEEELRNLNEMGVWHEIARPSDVQVLGTRWVFATKLNQHGDIVRYKARLVVQGHRQIKGVNFEETFAPTPTFTTLRAIFAIASAYKWRVTTFDVTTAYLHSKLEEDIYVRAPPGVAAGRDMVFKLNKALYGLKQAGGCWWLHLRTILQRIGFRANEEDQSTYVYHQDGDTAILWIHVDDGVMATSNDILWTKLKEELTKHLKLKWDEELSSIVGIEVMRKEDTFVLKQTSLINKLLSTCNNNFTAHEPLPKDNLISNRANQMDKQYLSKIGMILYLAQATRPDIMYAVNYLARFAMNTDESHWKALNHLINYIRTTKEQELIINSKGKTKDMKVYVDANWGGEGWRSQHGYCGFLMGSLVMWNLKRQSCIAASTCQAEYMVLSFGAKEALWLLRNVEGVTGHIRPTILSDNQSAVKIAENAGSRKNSRHIAREFHIINELVVNKKVNLEWVKTRHQLADIFTKSLGRVKIQSFIEAMGGLWGGVLKNNSNQ</sequence>